<evidence type="ECO:0000313" key="3">
    <source>
        <dbReference type="Proteomes" id="UP000286045"/>
    </source>
</evidence>
<dbReference type="AlphaFoldDB" id="A0A439CVY5"/>
<accession>A0A439CVY5</accession>
<sequence length="477" mass="51054">MHKNAATETALELCQISASGAAVKITQPPRWIHPTITIAHSTRQGLLGAGMSTPLTAPVDCVWKALDQWSSKSRFVVEPQPMERASVYCVWAVACRPTTIYTFADQLVRHHCVDNFPGSSQHFCETVRKITIVKFGFGSTARRVTNAVDEVGTSMLLMLSLTRMDLRNDINVSSSTQTVVGRITAKADDLPPWTGLSLELTSLSCGSCLLFIPEFVSTSNPEHGGFVGLGGTVAWICGHFARAGDDAISLLRGTIRKTLLNAASMIEEYLGPGTCHGPQAVTLCRGLLGLGGNPAFDGDPLHTVDGAYPLFRYLWDHWPCRASSKTPCLAGSSAASPGSSEPPPLRAWVSSHIATAGKPGPNLRGSIGSSSTITITLLDSLIYSDEADGRGEVTLLPSTVRHAWGYIGEFIRGFIGGYLGCYTWNHAVPKLYRGSEAFKRQDLSRNGVGGGFDDDGGSCKCPGRQCPPGQGCRSPQR</sequence>
<keyword evidence="3" id="KW-1185">Reference proteome</keyword>
<dbReference type="Proteomes" id="UP000286045">
    <property type="component" value="Unassembled WGS sequence"/>
</dbReference>
<reference evidence="2 3" key="1">
    <citation type="submission" date="2018-12" db="EMBL/GenBank/DDBJ databases">
        <title>Draft genome sequence of Xylaria grammica IHI A82.</title>
        <authorList>
            <person name="Buettner E."/>
            <person name="Kellner H."/>
        </authorList>
    </citation>
    <scope>NUCLEOTIDE SEQUENCE [LARGE SCALE GENOMIC DNA]</scope>
    <source>
        <strain evidence="2 3">IHI A82</strain>
    </source>
</reference>
<feature type="region of interest" description="Disordered" evidence="1">
    <location>
        <begin position="451"/>
        <end position="477"/>
    </location>
</feature>
<protein>
    <submittedName>
        <fullName evidence="2">Uncharacterized protein</fullName>
    </submittedName>
</protein>
<evidence type="ECO:0000256" key="1">
    <source>
        <dbReference type="SAM" id="MobiDB-lite"/>
    </source>
</evidence>
<gene>
    <name evidence="2" type="ORF">EKO27_g8922</name>
</gene>
<proteinExistence type="predicted"/>
<evidence type="ECO:0000313" key="2">
    <source>
        <dbReference type="EMBL" id="RWA06181.1"/>
    </source>
</evidence>
<organism evidence="2 3">
    <name type="scientific">Xylaria grammica</name>
    <dbReference type="NCBI Taxonomy" id="363999"/>
    <lineage>
        <taxon>Eukaryota</taxon>
        <taxon>Fungi</taxon>
        <taxon>Dikarya</taxon>
        <taxon>Ascomycota</taxon>
        <taxon>Pezizomycotina</taxon>
        <taxon>Sordariomycetes</taxon>
        <taxon>Xylariomycetidae</taxon>
        <taxon>Xylariales</taxon>
        <taxon>Xylariaceae</taxon>
        <taxon>Xylaria</taxon>
    </lineage>
</organism>
<comment type="caution">
    <text evidence="2">The sequence shown here is derived from an EMBL/GenBank/DDBJ whole genome shotgun (WGS) entry which is preliminary data.</text>
</comment>
<name>A0A439CVY5_9PEZI</name>
<dbReference type="EMBL" id="RYZI01000360">
    <property type="protein sequence ID" value="RWA06181.1"/>
    <property type="molecule type" value="Genomic_DNA"/>
</dbReference>